<organism evidence="2 3">
    <name type="scientific">Sorangium cellulosum (strain So ce56)</name>
    <name type="common">Polyangium cellulosum (strain So ce56)</name>
    <dbReference type="NCBI Taxonomy" id="448385"/>
    <lineage>
        <taxon>Bacteria</taxon>
        <taxon>Pseudomonadati</taxon>
        <taxon>Myxococcota</taxon>
        <taxon>Polyangia</taxon>
        <taxon>Polyangiales</taxon>
        <taxon>Polyangiaceae</taxon>
        <taxon>Sorangium</taxon>
    </lineage>
</organism>
<evidence type="ECO:0000259" key="1">
    <source>
        <dbReference type="SMART" id="SM00507"/>
    </source>
</evidence>
<gene>
    <name evidence="2" type="ordered locus">sce0462</name>
</gene>
<keyword evidence="3" id="KW-1185">Reference proteome</keyword>
<dbReference type="Pfam" id="PF01844">
    <property type="entry name" value="HNH"/>
    <property type="match status" value="1"/>
</dbReference>
<dbReference type="KEGG" id="scl:sce0462"/>
<dbReference type="GO" id="GO:0008270">
    <property type="term" value="F:zinc ion binding"/>
    <property type="evidence" value="ECO:0007669"/>
    <property type="project" value="InterPro"/>
</dbReference>
<dbReference type="Proteomes" id="UP000002139">
    <property type="component" value="Chromosome"/>
</dbReference>
<dbReference type="Gene3D" id="1.10.30.50">
    <property type="match status" value="1"/>
</dbReference>
<proteinExistence type="predicted"/>
<dbReference type="OrthoDB" id="9802901at2"/>
<feature type="domain" description="HNH nuclease" evidence="1">
    <location>
        <begin position="9"/>
        <end position="64"/>
    </location>
</feature>
<protein>
    <recommendedName>
        <fullName evidence="1">HNH nuclease domain-containing protein</fullName>
    </recommendedName>
</protein>
<dbReference type="BioCyc" id="SCEL448385:SCE_RS50335-MONOMER"/>
<dbReference type="EMBL" id="AM746676">
    <property type="protein sequence ID" value="CAN90619.1"/>
    <property type="molecule type" value="Genomic_DNA"/>
</dbReference>
<reference evidence="2 3" key="1">
    <citation type="journal article" date="2007" name="Nat. Biotechnol.">
        <title>Complete genome sequence of the myxobacterium Sorangium cellulosum.</title>
        <authorList>
            <person name="Schneiker S."/>
            <person name="Perlova O."/>
            <person name="Kaiser O."/>
            <person name="Gerth K."/>
            <person name="Alici A."/>
            <person name="Altmeyer M.O."/>
            <person name="Bartels D."/>
            <person name="Bekel T."/>
            <person name="Beyer S."/>
            <person name="Bode E."/>
            <person name="Bode H.B."/>
            <person name="Bolten C.J."/>
            <person name="Choudhuri J.V."/>
            <person name="Doss S."/>
            <person name="Elnakady Y.A."/>
            <person name="Frank B."/>
            <person name="Gaigalat L."/>
            <person name="Goesmann A."/>
            <person name="Groeger C."/>
            <person name="Gross F."/>
            <person name="Jelsbak L."/>
            <person name="Jelsbak L."/>
            <person name="Kalinowski J."/>
            <person name="Kegler C."/>
            <person name="Knauber T."/>
            <person name="Konietzny S."/>
            <person name="Kopp M."/>
            <person name="Krause L."/>
            <person name="Krug D."/>
            <person name="Linke B."/>
            <person name="Mahmud T."/>
            <person name="Martinez-Arias R."/>
            <person name="McHardy A.C."/>
            <person name="Merai M."/>
            <person name="Meyer F."/>
            <person name="Mormann S."/>
            <person name="Munoz-Dorado J."/>
            <person name="Perez J."/>
            <person name="Pradella S."/>
            <person name="Rachid S."/>
            <person name="Raddatz G."/>
            <person name="Rosenau F."/>
            <person name="Rueckert C."/>
            <person name="Sasse F."/>
            <person name="Scharfe M."/>
            <person name="Schuster S.C."/>
            <person name="Suen G."/>
            <person name="Treuner-Lange A."/>
            <person name="Velicer G.J."/>
            <person name="Vorholter F.-J."/>
            <person name="Weissman K.J."/>
            <person name="Welch R.D."/>
            <person name="Wenzel S.C."/>
            <person name="Whitworth D.E."/>
            <person name="Wilhelm S."/>
            <person name="Wittmann C."/>
            <person name="Bloecker H."/>
            <person name="Puehler A."/>
            <person name="Mueller R."/>
        </authorList>
    </citation>
    <scope>NUCLEOTIDE SEQUENCE [LARGE SCALE GENOMIC DNA]</scope>
    <source>
        <strain evidence="3">So ce56</strain>
    </source>
</reference>
<accession>A9GUH2</accession>
<sequence length="142" mass="15866">MSRSYVGRALREQVASEARHRCGYCLTSARIIGTPMEIDHIVPESLGGPTTRENLWLACSMCNDHKGNRIAAPDPHTGEVVRLFNPRQQVWPDHFCWSTEGSLIIGKTPTGRATIAAVRLNRVELVEARRGWVIAGWHPPED</sequence>
<evidence type="ECO:0000313" key="3">
    <source>
        <dbReference type="Proteomes" id="UP000002139"/>
    </source>
</evidence>
<dbReference type="GO" id="GO:0003676">
    <property type="term" value="F:nucleic acid binding"/>
    <property type="evidence" value="ECO:0007669"/>
    <property type="project" value="InterPro"/>
</dbReference>
<dbReference type="SMART" id="SM00507">
    <property type="entry name" value="HNHc"/>
    <property type="match status" value="1"/>
</dbReference>
<dbReference type="HOGENOM" id="CLU_104142_1_0_7"/>
<dbReference type="CDD" id="cd00085">
    <property type="entry name" value="HNHc"/>
    <property type="match status" value="1"/>
</dbReference>
<dbReference type="AlphaFoldDB" id="A9GUH2"/>
<dbReference type="InterPro" id="IPR003615">
    <property type="entry name" value="HNH_nuc"/>
</dbReference>
<dbReference type="PANTHER" id="PTHR33877:SF1">
    <property type="entry name" value="TYPE IV METHYL-DIRECTED RESTRICTION ENZYME ECOKMCRA"/>
    <property type="match status" value="1"/>
</dbReference>
<dbReference type="PANTHER" id="PTHR33877">
    <property type="entry name" value="SLL1193 PROTEIN"/>
    <property type="match status" value="1"/>
</dbReference>
<dbReference type="STRING" id="448385.sce0462"/>
<dbReference type="InterPro" id="IPR002711">
    <property type="entry name" value="HNH"/>
</dbReference>
<dbReference type="eggNOG" id="COG1403">
    <property type="taxonomic scope" value="Bacteria"/>
</dbReference>
<dbReference type="InterPro" id="IPR052892">
    <property type="entry name" value="NA-targeting_endonuclease"/>
</dbReference>
<dbReference type="GO" id="GO:0004519">
    <property type="term" value="F:endonuclease activity"/>
    <property type="evidence" value="ECO:0007669"/>
    <property type="project" value="InterPro"/>
</dbReference>
<name>A9GUH2_SORC5</name>
<evidence type="ECO:0000313" key="2">
    <source>
        <dbReference type="EMBL" id="CAN90619.1"/>
    </source>
</evidence>
<dbReference type="RefSeq" id="WP_012233097.1">
    <property type="nucleotide sequence ID" value="NC_010162.1"/>
</dbReference>